<sequence>MRLCAYTAAIAAGGFLLLASSANAQAPEPPTPAPPAAGSTQLPPVVVDAPAQKKAAPKKKTAKAKQKSAAPVVSAAPTPTTTPPAPSQGLSGELLRASQQNTSGVTTFTAADVQRSGDTGVYDVIKSTPNLTPAAGGATLPAIRGEGAGPSDLGGTLLYGTSPQSVLIVDHVARVSSYANSSFQNLYDVSWVDVLKGPQPAVVGTNAFAGAFVVKTNDPEFKWYGESFSEITWNEFSGLNYRVAGVANAPLSSEAAMRLVIQYEEGDDPYDVLVKDAIPPAGKDLEELNDFRTLNLRGKFLVEPDSIPGLTVLATAEYQSGLDNAFNSFVDLPSKSTHRYRDRVALYSNDIRIFDTEAWVGGLTATYALSSREELKSVTSYLSDHFSSAPQSLGTKIDDVTETRFAQDLQYGFRGVSNMTGVVGVSVTQDDRYYGITVPIKLQQDFDIENQAVYADVAWNFAPRFDLLFGGRVDHRRDDRFTYVDALFAPPTTRLYSNEETYLLPKIGLQYHLDVDETIAATVRKGYNPGGAFANIYTGVYFEFQDETMWTYEVAYRNRLLQDQLSVGVTAFYNDYKDKQLFISKSVLDYTIINEPKARSYGLELEAKAAVTKDLDVTAGVGLLQTELIDVTAATLQIVKGDNFGLDPAVTPSLMLAWRPVEGVELTGKAMYVSSYYSYVNAPAYKAGDYTLLDIGASYTLGPIVARAFINNVTDEVAQATVYEAGATLLPPRTFGTSLKVGF</sequence>
<keyword evidence="7" id="KW-0406">Ion transport</keyword>
<dbReference type="PROSITE" id="PS52016">
    <property type="entry name" value="TONB_DEPENDENT_REC_3"/>
    <property type="match status" value="1"/>
</dbReference>
<keyword evidence="5 11" id="KW-0812">Transmembrane</keyword>
<evidence type="ECO:0000259" key="16">
    <source>
        <dbReference type="Pfam" id="PF07715"/>
    </source>
</evidence>
<organism evidence="17 18">
    <name type="scientific">Hyphomicrobium album</name>
    <dbReference type="NCBI Taxonomy" id="2665159"/>
    <lineage>
        <taxon>Bacteria</taxon>
        <taxon>Pseudomonadati</taxon>
        <taxon>Pseudomonadota</taxon>
        <taxon>Alphaproteobacteria</taxon>
        <taxon>Hyphomicrobiales</taxon>
        <taxon>Hyphomicrobiaceae</taxon>
        <taxon>Hyphomicrobium</taxon>
    </lineage>
</organism>
<dbReference type="InterPro" id="IPR039426">
    <property type="entry name" value="TonB-dep_rcpt-like"/>
</dbReference>
<gene>
    <name evidence="17" type="ORF">GIW81_12840</name>
</gene>
<dbReference type="Pfam" id="PF00593">
    <property type="entry name" value="TonB_dep_Rec_b-barrel"/>
    <property type="match status" value="1"/>
</dbReference>
<dbReference type="EMBL" id="WMBQ01000002">
    <property type="protein sequence ID" value="MTD95220.1"/>
    <property type="molecule type" value="Genomic_DNA"/>
</dbReference>
<proteinExistence type="inferred from homology"/>
<feature type="compositionally biased region" description="Low complexity" evidence="13">
    <location>
        <begin position="67"/>
        <end position="79"/>
    </location>
</feature>
<dbReference type="InterPro" id="IPR000531">
    <property type="entry name" value="Beta-barrel_TonB"/>
</dbReference>
<feature type="region of interest" description="Disordered" evidence="13">
    <location>
        <begin position="24"/>
        <end position="91"/>
    </location>
</feature>
<evidence type="ECO:0000256" key="9">
    <source>
        <dbReference type="ARBA" id="ARBA00023136"/>
    </source>
</evidence>
<evidence type="ECO:0000256" key="13">
    <source>
        <dbReference type="SAM" id="MobiDB-lite"/>
    </source>
</evidence>
<feature type="domain" description="TonB-dependent receptor-like beta-barrel" evidence="15">
    <location>
        <begin position="330"/>
        <end position="712"/>
    </location>
</feature>
<dbReference type="RefSeq" id="WP_154739783.1">
    <property type="nucleotide sequence ID" value="NZ_WMBQ01000002.1"/>
</dbReference>
<evidence type="ECO:0000256" key="10">
    <source>
        <dbReference type="ARBA" id="ARBA00023237"/>
    </source>
</evidence>
<accession>A0A6I3KMU2</accession>
<evidence type="ECO:0000256" key="11">
    <source>
        <dbReference type="PROSITE-ProRule" id="PRU01360"/>
    </source>
</evidence>
<evidence type="ECO:0000259" key="15">
    <source>
        <dbReference type="Pfam" id="PF00593"/>
    </source>
</evidence>
<dbReference type="InterPro" id="IPR012910">
    <property type="entry name" value="Plug_dom"/>
</dbReference>
<keyword evidence="9 11" id="KW-0472">Membrane</keyword>
<evidence type="ECO:0000256" key="14">
    <source>
        <dbReference type="SAM" id="SignalP"/>
    </source>
</evidence>
<comment type="similarity">
    <text evidence="11 12">Belongs to the TonB-dependent receptor family.</text>
</comment>
<feature type="chain" id="PRO_5026299353" evidence="14">
    <location>
        <begin position="25"/>
        <end position="743"/>
    </location>
</feature>
<dbReference type="Pfam" id="PF07715">
    <property type="entry name" value="Plug"/>
    <property type="match status" value="1"/>
</dbReference>
<keyword evidence="10 11" id="KW-0998">Cell outer membrane</keyword>
<dbReference type="Gene3D" id="2.40.170.20">
    <property type="entry name" value="TonB-dependent receptor, beta-barrel domain"/>
    <property type="match status" value="1"/>
</dbReference>
<keyword evidence="6" id="KW-0408">Iron</keyword>
<keyword evidence="8 12" id="KW-0798">TonB box</keyword>
<dbReference type="InterPro" id="IPR036942">
    <property type="entry name" value="Beta-barrel_TonB_sf"/>
</dbReference>
<evidence type="ECO:0000256" key="3">
    <source>
        <dbReference type="ARBA" id="ARBA00022452"/>
    </source>
</evidence>
<keyword evidence="4" id="KW-0410">Iron transport</keyword>
<evidence type="ECO:0000313" key="18">
    <source>
        <dbReference type="Proteomes" id="UP000440694"/>
    </source>
</evidence>
<dbReference type="PANTHER" id="PTHR32552">
    <property type="entry name" value="FERRICHROME IRON RECEPTOR-RELATED"/>
    <property type="match status" value="1"/>
</dbReference>
<dbReference type="Proteomes" id="UP000440694">
    <property type="component" value="Unassembled WGS sequence"/>
</dbReference>
<name>A0A6I3KMU2_9HYPH</name>
<keyword evidence="3 11" id="KW-1134">Transmembrane beta strand</keyword>
<reference evidence="17 18" key="1">
    <citation type="submission" date="2019-11" db="EMBL/GenBank/DDBJ databases">
        <title>Identification of a novel strain.</title>
        <authorList>
            <person name="Xu Q."/>
            <person name="Wang G."/>
        </authorList>
    </citation>
    <scope>NUCLEOTIDE SEQUENCE [LARGE SCALE GENOMIC DNA]</scope>
    <source>
        <strain evidence="18">xq</strain>
    </source>
</reference>
<evidence type="ECO:0000256" key="5">
    <source>
        <dbReference type="ARBA" id="ARBA00022692"/>
    </source>
</evidence>
<feature type="compositionally biased region" description="Basic residues" evidence="13">
    <location>
        <begin position="55"/>
        <end position="66"/>
    </location>
</feature>
<keyword evidence="18" id="KW-1185">Reference proteome</keyword>
<dbReference type="GO" id="GO:0009279">
    <property type="term" value="C:cell outer membrane"/>
    <property type="evidence" value="ECO:0007669"/>
    <property type="project" value="UniProtKB-SubCell"/>
</dbReference>
<dbReference type="SUPFAM" id="SSF56935">
    <property type="entry name" value="Porins"/>
    <property type="match status" value="1"/>
</dbReference>
<dbReference type="GO" id="GO:0006826">
    <property type="term" value="P:iron ion transport"/>
    <property type="evidence" value="ECO:0007669"/>
    <property type="project" value="UniProtKB-KW"/>
</dbReference>
<dbReference type="AlphaFoldDB" id="A0A6I3KMU2"/>
<feature type="signal peptide" evidence="14">
    <location>
        <begin position="1"/>
        <end position="24"/>
    </location>
</feature>
<evidence type="ECO:0000256" key="7">
    <source>
        <dbReference type="ARBA" id="ARBA00023065"/>
    </source>
</evidence>
<evidence type="ECO:0000256" key="8">
    <source>
        <dbReference type="ARBA" id="ARBA00023077"/>
    </source>
</evidence>
<evidence type="ECO:0000256" key="1">
    <source>
        <dbReference type="ARBA" id="ARBA00004571"/>
    </source>
</evidence>
<feature type="domain" description="TonB-dependent receptor plug" evidence="16">
    <location>
        <begin position="100"/>
        <end position="211"/>
    </location>
</feature>
<evidence type="ECO:0000256" key="4">
    <source>
        <dbReference type="ARBA" id="ARBA00022496"/>
    </source>
</evidence>
<keyword evidence="14" id="KW-0732">Signal</keyword>
<evidence type="ECO:0000256" key="12">
    <source>
        <dbReference type="RuleBase" id="RU003357"/>
    </source>
</evidence>
<keyword evidence="17" id="KW-0675">Receptor</keyword>
<evidence type="ECO:0000256" key="6">
    <source>
        <dbReference type="ARBA" id="ARBA00023004"/>
    </source>
</evidence>
<keyword evidence="2 11" id="KW-0813">Transport</keyword>
<dbReference type="PANTHER" id="PTHR32552:SF81">
    <property type="entry name" value="TONB-DEPENDENT OUTER MEMBRANE RECEPTOR"/>
    <property type="match status" value="1"/>
</dbReference>
<protein>
    <submittedName>
        <fullName evidence="17">TonB-dependent receptor</fullName>
    </submittedName>
</protein>
<evidence type="ECO:0000256" key="2">
    <source>
        <dbReference type="ARBA" id="ARBA00022448"/>
    </source>
</evidence>
<comment type="subcellular location">
    <subcellularLocation>
        <location evidence="1 11">Cell outer membrane</location>
        <topology evidence="1 11">Multi-pass membrane protein</topology>
    </subcellularLocation>
</comment>
<evidence type="ECO:0000313" key="17">
    <source>
        <dbReference type="EMBL" id="MTD95220.1"/>
    </source>
</evidence>
<comment type="caution">
    <text evidence="17">The sequence shown here is derived from an EMBL/GenBank/DDBJ whole genome shotgun (WGS) entry which is preliminary data.</text>
</comment>